<dbReference type="Proteomes" id="UP001341840">
    <property type="component" value="Unassembled WGS sequence"/>
</dbReference>
<evidence type="ECO:0000313" key="2">
    <source>
        <dbReference type="Proteomes" id="UP001341840"/>
    </source>
</evidence>
<accession>A0ABU6ZV50</accession>
<reference evidence="1 2" key="1">
    <citation type="journal article" date="2023" name="Plants (Basel)">
        <title>Bridging the Gap: Combining Genomics and Transcriptomics Approaches to Understand Stylosanthes scabra, an Orphan Legume from the Brazilian Caatinga.</title>
        <authorList>
            <person name="Ferreira-Neto J.R.C."/>
            <person name="da Silva M.D."/>
            <person name="Binneck E."/>
            <person name="de Melo N.F."/>
            <person name="da Silva R.H."/>
            <person name="de Melo A.L.T.M."/>
            <person name="Pandolfi V."/>
            <person name="Bustamante F.O."/>
            <person name="Brasileiro-Vidal A.C."/>
            <person name="Benko-Iseppon A.M."/>
        </authorList>
    </citation>
    <scope>NUCLEOTIDE SEQUENCE [LARGE SCALE GENOMIC DNA]</scope>
    <source>
        <tissue evidence="1">Leaves</tissue>
    </source>
</reference>
<evidence type="ECO:0000313" key="1">
    <source>
        <dbReference type="EMBL" id="MED6225869.1"/>
    </source>
</evidence>
<organism evidence="1 2">
    <name type="scientific">Stylosanthes scabra</name>
    <dbReference type="NCBI Taxonomy" id="79078"/>
    <lineage>
        <taxon>Eukaryota</taxon>
        <taxon>Viridiplantae</taxon>
        <taxon>Streptophyta</taxon>
        <taxon>Embryophyta</taxon>
        <taxon>Tracheophyta</taxon>
        <taxon>Spermatophyta</taxon>
        <taxon>Magnoliopsida</taxon>
        <taxon>eudicotyledons</taxon>
        <taxon>Gunneridae</taxon>
        <taxon>Pentapetalae</taxon>
        <taxon>rosids</taxon>
        <taxon>fabids</taxon>
        <taxon>Fabales</taxon>
        <taxon>Fabaceae</taxon>
        <taxon>Papilionoideae</taxon>
        <taxon>50 kb inversion clade</taxon>
        <taxon>dalbergioids sensu lato</taxon>
        <taxon>Dalbergieae</taxon>
        <taxon>Pterocarpus clade</taxon>
        <taxon>Stylosanthes</taxon>
    </lineage>
</organism>
<dbReference type="EMBL" id="JASCZI010274299">
    <property type="protein sequence ID" value="MED6225869.1"/>
    <property type="molecule type" value="Genomic_DNA"/>
</dbReference>
<sequence>MRDNHPSLPSPIPLIYPSQLPCPPRICVIPTHMRGNLTLSPIKSICYPSTTHMRAFLRICVAHSHPTLHLTQPAHSFPKHSLSPRIC</sequence>
<protein>
    <submittedName>
        <fullName evidence="1">Uncharacterized protein</fullName>
    </submittedName>
</protein>
<name>A0ABU6ZV50_9FABA</name>
<proteinExistence type="predicted"/>
<feature type="non-terminal residue" evidence="1">
    <location>
        <position position="87"/>
    </location>
</feature>
<comment type="caution">
    <text evidence="1">The sequence shown here is derived from an EMBL/GenBank/DDBJ whole genome shotgun (WGS) entry which is preliminary data.</text>
</comment>
<keyword evidence="2" id="KW-1185">Reference proteome</keyword>
<gene>
    <name evidence="1" type="ORF">PIB30_097823</name>
</gene>